<protein>
    <submittedName>
        <fullName evidence="2">Nitrilase</fullName>
    </submittedName>
</protein>
<dbReference type="SUPFAM" id="SSF56317">
    <property type="entry name" value="Carbon-nitrogen hydrolase"/>
    <property type="match status" value="1"/>
</dbReference>
<evidence type="ECO:0000259" key="1">
    <source>
        <dbReference type="PROSITE" id="PS50263"/>
    </source>
</evidence>
<evidence type="ECO:0000313" key="3">
    <source>
        <dbReference type="Proteomes" id="UP000253141"/>
    </source>
</evidence>
<comment type="caution">
    <text evidence="2">The sequence shown here is derived from an EMBL/GenBank/DDBJ whole genome shotgun (WGS) entry which is preliminary data.</text>
</comment>
<dbReference type="PANTHER" id="PTHR23088:SF50">
    <property type="entry name" value="HYDROLASE YHCX"/>
    <property type="match status" value="1"/>
</dbReference>
<dbReference type="Pfam" id="PF00795">
    <property type="entry name" value="CN_hydrolase"/>
    <property type="match status" value="1"/>
</dbReference>
<dbReference type="EMBL" id="QPIW01000001">
    <property type="protein sequence ID" value="RDB08051.1"/>
    <property type="molecule type" value="Genomic_DNA"/>
</dbReference>
<reference evidence="2 3" key="1">
    <citation type="submission" date="2018-07" db="EMBL/GenBank/DDBJ databases">
        <title>Genome analysis of Runella aurantiaca.</title>
        <authorList>
            <person name="Yang X."/>
        </authorList>
    </citation>
    <scope>NUCLEOTIDE SEQUENCE [LARGE SCALE GENOMIC DNA]</scope>
    <source>
        <strain evidence="2 3">YX9</strain>
    </source>
</reference>
<keyword evidence="3" id="KW-1185">Reference proteome</keyword>
<sequence>MKNLTVAAAQYPITEHKTFEDWQKHTERWVAEAVAKKAQLLLFPEYGSMELVSIFGPEIRVDIRRQVLELDSLKADFCAVFAALARKYQVIIVAPSLPVVEENRPHNRVFVFSPDGLAGYQDKFFMTRFEDEEWGIQTAPKILTLFEADWGSFGIQVCYDVEFGLGSHLLCAAGASLILAPSCTETLRGATRVHVGARARALENQAYTVVSQTVDNAPWSPAVDINFGYAAYYCTPDQNFPEEGILQTMTPQKVGWLVETLDFDKIETVRREGQVFNFKDHQRLQSAFLAEKVTIHKVRV</sequence>
<dbReference type="AlphaFoldDB" id="A0A369IE42"/>
<dbReference type="OrthoDB" id="9811121at2"/>
<dbReference type="Gene3D" id="3.60.110.10">
    <property type="entry name" value="Carbon-nitrogen hydrolase"/>
    <property type="match status" value="1"/>
</dbReference>
<organism evidence="2 3">
    <name type="scientific">Runella aurantiaca</name>
    <dbReference type="NCBI Taxonomy" id="2282308"/>
    <lineage>
        <taxon>Bacteria</taxon>
        <taxon>Pseudomonadati</taxon>
        <taxon>Bacteroidota</taxon>
        <taxon>Cytophagia</taxon>
        <taxon>Cytophagales</taxon>
        <taxon>Spirosomataceae</taxon>
        <taxon>Runella</taxon>
    </lineage>
</organism>
<dbReference type="InterPro" id="IPR036526">
    <property type="entry name" value="C-N_Hydrolase_sf"/>
</dbReference>
<gene>
    <name evidence="2" type="ORF">DVG78_03115</name>
</gene>
<dbReference type="CDD" id="cd07574">
    <property type="entry name" value="nitrilase_Rim1_like"/>
    <property type="match status" value="1"/>
</dbReference>
<name>A0A369IE42_9BACT</name>
<dbReference type="PANTHER" id="PTHR23088">
    <property type="entry name" value="NITRILASE-RELATED"/>
    <property type="match status" value="1"/>
</dbReference>
<accession>A0A369IE42</accession>
<proteinExistence type="predicted"/>
<dbReference type="InterPro" id="IPR003010">
    <property type="entry name" value="C-N_Hydrolase"/>
</dbReference>
<dbReference type="Proteomes" id="UP000253141">
    <property type="component" value="Unassembled WGS sequence"/>
</dbReference>
<dbReference type="PROSITE" id="PS50263">
    <property type="entry name" value="CN_HYDROLASE"/>
    <property type="match status" value="1"/>
</dbReference>
<evidence type="ECO:0000313" key="2">
    <source>
        <dbReference type="EMBL" id="RDB08051.1"/>
    </source>
</evidence>
<feature type="domain" description="CN hydrolase" evidence="1">
    <location>
        <begin position="4"/>
        <end position="263"/>
    </location>
</feature>
<dbReference type="RefSeq" id="WP_114459580.1">
    <property type="nucleotide sequence ID" value="NZ_QPIW01000001.1"/>
</dbReference>